<dbReference type="AlphaFoldDB" id="A0A0M0J2R9"/>
<dbReference type="EMBL" id="JWZX01003408">
    <property type="protein sequence ID" value="KOO20841.1"/>
    <property type="molecule type" value="Genomic_DNA"/>
</dbReference>
<keyword evidence="4" id="KW-1185">Reference proteome</keyword>
<sequence length="510" mass="56965">MEAIVQADARLLIKMEAADVKALYTAIEQVGDRASPGVTSDAWATVHRLVAEADAALKEEMGKVDDAATAHHLCEKYRNSASDDVMAQMLCLSERFDAADAALRVAIQADHRDEASESVVVEAASVQAQLEAEADRELQIEMSPEAIFEVHEAHAVLCRYAGRASLTLMEHLTEKWKQADAVNAKLQAAVYDCSIDRISPKELLNVMEHSRPYATPSFMKAAEATYAPKLELLTLEADNALCTASKDDLRHVFETVEAYASELSLAVARAAIRMIDWIDFKAAKGERADTRELFKCWDYNNDGKVWDKNSNGTLSKPEFKEAITRFINLVHKTPSEFLRNLKSPQDMDELFDFFDEDTSFSISIDEFKAKLEKKKKKSVDAAQVTAQAPVKEAPKVELKVLCEEELALEELRKECEATERNAEQVLRTTGRGSELQAANAQLNLIKQRYLNAAASWDAKEKLRALQAEAPITTANVNSRRDDQDLLIEEDVPTEDITMEGRSWSPPNYDF</sequence>
<dbReference type="InterPro" id="IPR002048">
    <property type="entry name" value="EF_hand_dom"/>
</dbReference>
<dbReference type="Proteomes" id="UP000037460">
    <property type="component" value="Unassembled WGS sequence"/>
</dbReference>
<dbReference type="InterPro" id="IPR011992">
    <property type="entry name" value="EF-hand-dom_pair"/>
</dbReference>
<dbReference type="Gene3D" id="1.10.238.10">
    <property type="entry name" value="EF-hand"/>
    <property type="match status" value="1"/>
</dbReference>
<proteinExistence type="predicted"/>
<dbReference type="PROSITE" id="PS50222">
    <property type="entry name" value="EF_HAND_2"/>
    <property type="match status" value="2"/>
</dbReference>
<dbReference type="SUPFAM" id="SSF47473">
    <property type="entry name" value="EF-hand"/>
    <property type="match status" value="1"/>
</dbReference>
<accession>A0A0M0J2R9</accession>
<comment type="caution">
    <text evidence="3">The sequence shown here is derived from an EMBL/GenBank/DDBJ whole genome shotgun (WGS) entry which is preliminary data.</text>
</comment>
<gene>
    <name evidence="3" type="ORF">Ctob_003704</name>
</gene>
<evidence type="ECO:0000256" key="1">
    <source>
        <dbReference type="ARBA" id="ARBA00022837"/>
    </source>
</evidence>
<dbReference type="InterPro" id="IPR018247">
    <property type="entry name" value="EF_Hand_1_Ca_BS"/>
</dbReference>
<protein>
    <recommendedName>
        <fullName evidence="2">EF-hand domain-containing protein</fullName>
    </recommendedName>
</protein>
<evidence type="ECO:0000313" key="4">
    <source>
        <dbReference type="Proteomes" id="UP000037460"/>
    </source>
</evidence>
<reference evidence="4" key="1">
    <citation type="journal article" date="2015" name="PLoS Genet.">
        <title>Genome Sequence and Transcriptome Analyses of Chrysochromulina tobin: Metabolic Tools for Enhanced Algal Fitness in the Prominent Order Prymnesiales (Haptophyceae).</title>
        <authorList>
            <person name="Hovde B.T."/>
            <person name="Deodato C.R."/>
            <person name="Hunsperger H.M."/>
            <person name="Ryken S.A."/>
            <person name="Yost W."/>
            <person name="Jha R.K."/>
            <person name="Patterson J."/>
            <person name="Monnat R.J. Jr."/>
            <person name="Barlow S.B."/>
            <person name="Starkenburg S.R."/>
            <person name="Cattolico R.A."/>
        </authorList>
    </citation>
    <scope>NUCLEOTIDE SEQUENCE</scope>
    <source>
        <strain evidence="4">CCMP291</strain>
    </source>
</reference>
<dbReference type="PROSITE" id="PS00018">
    <property type="entry name" value="EF_HAND_1"/>
    <property type="match status" value="1"/>
</dbReference>
<feature type="domain" description="EF-hand" evidence="2">
    <location>
        <begin position="342"/>
        <end position="377"/>
    </location>
</feature>
<evidence type="ECO:0000313" key="3">
    <source>
        <dbReference type="EMBL" id="KOO20841.1"/>
    </source>
</evidence>
<organism evidence="3 4">
    <name type="scientific">Chrysochromulina tobinii</name>
    <dbReference type="NCBI Taxonomy" id="1460289"/>
    <lineage>
        <taxon>Eukaryota</taxon>
        <taxon>Haptista</taxon>
        <taxon>Haptophyta</taxon>
        <taxon>Prymnesiophyceae</taxon>
        <taxon>Prymnesiales</taxon>
        <taxon>Chrysochromulinaceae</taxon>
        <taxon>Chrysochromulina</taxon>
    </lineage>
</organism>
<evidence type="ECO:0000259" key="2">
    <source>
        <dbReference type="PROSITE" id="PS50222"/>
    </source>
</evidence>
<keyword evidence="1" id="KW-0106">Calcium</keyword>
<name>A0A0M0J2R9_9EUKA</name>
<feature type="domain" description="EF-hand" evidence="2">
    <location>
        <begin position="304"/>
        <end position="329"/>
    </location>
</feature>
<dbReference type="GO" id="GO:0005509">
    <property type="term" value="F:calcium ion binding"/>
    <property type="evidence" value="ECO:0007669"/>
    <property type="project" value="InterPro"/>
</dbReference>